<evidence type="ECO:0000313" key="1">
    <source>
        <dbReference type="EMBL" id="USF23645.1"/>
    </source>
</evidence>
<organism evidence="1 2">
    <name type="scientific">Mucispirillum schaedleri ASF457</name>
    <dbReference type="NCBI Taxonomy" id="1379858"/>
    <lineage>
        <taxon>Bacteria</taxon>
        <taxon>Pseudomonadati</taxon>
        <taxon>Deferribacterota</taxon>
        <taxon>Deferribacteres</taxon>
        <taxon>Deferribacterales</taxon>
        <taxon>Mucispirillaceae</taxon>
        <taxon>Mucispirillum</taxon>
    </lineage>
</organism>
<name>V2QH32_9BACT</name>
<dbReference type="InterPro" id="IPR014001">
    <property type="entry name" value="Helicase_ATP-bd"/>
</dbReference>
<reference evidence="1" key="1">
    <citation type="journal article" date="2014" name="Genome Announc.">
        <title>Draft genome sequences of the altered schaedler flora, a defined bacterial community from gnotobiotic mice.</title>
        <authorList>
            <person name="Wannemuehler M.J."/>
            <person name="Overstreet A.M."/>
            <person name="Ward D.V."/>
            <person name="Phillips G.J."/>
        </authorList>
    </citation>
    <scope>NUCLEOTIDE SEQUENCE</scope>
    <source>
        <strain evidence="1">ASF457</strain>
    </source>
</reference>
<dbReference type="EMBL" id="CP097562">
    <property type="protein sequence ID" value="USF23645.1"/>
    <property type="molecule type" value="Genomic_DNA"/>
</dbReference>
<accession>V2QH32</accession>
<dbReference type="InterPro" id="IPR027417">
    <property type="entry name" value="P-loop_NTPase"/>
</dbReference>
<dbReference type="REBASE" id="86280">
    <property type="entry name" value="Msc457ORF171P"/>
</dbReference>
<dbReference type="InterPro" id="IPR006935">
    <property type="entry name" value="Helicase/UvrB_N"/>
</dbReference>
<dbReference type="SUPFAM" id="SSF52540">
    <property type="entry name" value="P-loop containing nucleoside triphosphate hydrolases"/>
    <property type="match status" value="1"/>
</dbReference>
<proteinExistence type="predicted"/>
<dbReference type="Gene3D" id="3.40.50.300">
    <property type="entry name" value="P-loop containing nucleotide triphosphate hydrolases"/>
    <property type="match status" value="1"/>
</dbReference>
<protein>
    <submittedName>
        <fullName evidence="1">Uncharacterized protein</fullName>
    </submittedName>
</protein>
<keyword evidence="2" id="KW-1185">Reference proteome</keyword>
<reference evidence="1" key="2">
    <citation type="submission" date="2022-05" db="EMBL/GenBank/DDBJ databases">
        <authorList>
            <person name="Proctor A.L."/>
            <person name="Phillips G.J."/>
            <person name="Wannemuehler M.J."/>
        </authorList>
    </citation>
    <scope>NUCLEOTIDE SEQUENCE</scope>
    <source>
        <strain evidence="1">ASF457</strain>
    </source>
</reference>
<dbReference type="eggNOG" id="COG1061">
    <property type="taxonomic scope" value="Bacteria"/>
</dbReference>
<evidence type="ECO:0000313" key="2">
    <source>
        <dbReference type="Proteomes" id="UP000017429"/>
    </source>
</evidence>
<dbReference type="Proteomes" id="UP000017429">
    <property type="component" value="Chromosome"/>
</dbReference>
<gene>
    <name evidence="1" type="ORF">N508_000711</name>
</gene>
<dbReference type="SMART" id="SM00487">
    <property type="entry name" value="DEXDc"/>
    <property type="match status" value="1"/>
</dbReference>
<dbReference type="Pfam" id="PF04851">
    <property type="entry name" value="ResIII"/>
    <property type="match status" value="1"/>
</dbReference>
<dbReference type="GO" id="GO:0005524">
    <property type="term" value="F:ATP binding"/>
    <property type="evidence" value="ECO:0007669"/>
    <property type="project" value="InterPro"/>
</dbReference>
<dbReference type="GO" id="GO:0003677">
    <property type="term" value="F:DNA binding"/>
    <property type="evidence" value="ECO:0007669"/>
    <property type="project" value="InterPro"/>
</dbReference>
<dbReference type="OrthoDB" id="9804145at2"/>
<sequence length="968" mass="113649">MYNNYLEKFAENNISLLPNDWESYINKQFGLTWTLHDFQLSALKNALVVLYFTYKSNNTNYIQQYFNRLNKYKINDINNIFQTYKNSVDKCYHKDFDLLNTISGINSLFFKQMCFWMATGSGKTLVIIKLIEMLSMLILDKKIPNYDIMISSANDTIIEQIKTHIEIFNKNSDIEIEFVPLKDFKKNKYYNGPSIKVYYTTTSSVVSEKLVSKKNKEGKRINYEEVYNNGEWYVFLDEAHKGDEDSSSQAYFHLLSSKGFMFNFSATFIDTIKRINTVYNMNLDKFIRSGYGKQIRVMNYGFNKLDTNLEKKISIIQSLLLLTAQKKAKKLLYSYYHNPLLLVFAHSINKKYTSSIKSDLKEFFIVLNDIINNSIDENIFKESMAILLSDIQPNPAYTIGDDGYVPIDFIKSITIQDIGMYSLNAYNNTKSILEVYKLSSNNKSEVALKLKNSNTPFALLKFSDAHNWIEDVLPKSSEIYSIDDSNYFSEINNESSTYTMLLGSRMFIEGWDSNRPNIIHFIGLGMNSENSKLILQAIGRGVRIEPMKNYRKRNDYLPVCDSIQVKNEPNNSVSFDDAIKLIESLFIFATNQENINSILKSLYDEKGDYNYINISDKIQPISQKEDLLLPEYDQIADCDKIYKITKKQLDEIKCFIKNKKTIFLFEYIHNKSEYIEYFPKLCKNIENNEQIEIVKSCKDEALINENLLINMLEFYTKQRHLFSKFRNITDHDIIHYKYIEVKITNDHTYNDLSDKIDKIMHSNEKTIADIQAEIINFMSSGDQNKVLEAVSALSHAKIVSKSIKKITTHYYNPVFISDIAEFEFKNSIDVESEKIFIDDLLKYIGNISDSVEWWYFSKINQYYDKGIYIPYINTYNSEYKFYPDFIFWIKLKNKYKVVFVDPKGLIHEQNPIEKIQGFRNIFNSNPYKFDKMEQNIEIQLYYYNKDKQSNNLLEEHRIDSCSINKIFT</sequence>
<dbReference type="PROSITE" id="PS51192">
    <property type="entry name" value="HELICASE_ATP_BIND_1"/>
    <property type="match status" value="1"/>
</dbReference>
<dbReference type="KEGG" id="msch:N508_000711"/>
<reference evidence="1" key="3">
    <citation type="submission" date="2022-06" db="EMBL/GenBank/DDBJ databases">
        <title>Resources to Facilitate Use of the Altered Schaedler Flora (ASF) Mouse Model to Study Microbiome Function.</title>
        <authorList>
            <person name="Proctor A."/>
            <person name="Parvinroo S."/>
            <person name="Richie T."/>
            <person name="Jia X."/>
            <person name="Lee S.T.M."/>
            <person name="Karp P.D."/>
            <person name="Paley S."/>
            <person name="Kostic A.D."/>
            <person name="Pierre J.F."/>
            <person name="Wannemuehler M.J."/>
            <person name="Phillips G.J."/>
        </authorList>
    </citation>
    <scope>NUCLEOTIDE SEQUENCE</scope>
    <source>
        <strain evidence="1">ASF457</strain>
    </source>
</reference>
<dbReference type="GO" id="GO:0016787">
    <property type="term" value="F:hydrolase activity"/>
    <property type="evidence" value="ECO:0007669"/>
    <property type="project" value="InterPro"/>
</dbReference>
<dbReference type="RefSeq" id="WP_023275018.1">
    <property type="nucleotide sequence ID" value="NZ_CP097562.1"/>
</dbReference>
<dbReference type="AlphaFoldDB" id="V2QH32"/>